<keyword evidence="3 7" id="KW-0328">Glycosyltransferase</keyword>
<accession>A0A420W608</accession>
<sequence>MLTEDKIKEIFLKADAFLQGHFLLSSGLHSPYYLQCARVLQYPKYSEILCKELARRIKEKVSDFDFVIAPAIGGIIVSYETARHLGVRGIFAERVDGRLTLRRGFEIKPGERAVVVEDVVTTGKSTRETIEVVKSHGGEVVAVGSLVDRSGGKVDFGVPFTTLWRLEVPVYQPENCPLCREGKVPLVKPGSRNIPLK</sequence>
<dbReference type="InterPro" id="IPR006273">
    <property type="entry name" value="Orotate_PRibTrfase_bac"/>
</dbReference>
<evidence type="ECO:0000256" key="2">
    <source>
        <dbReference type="ARBA" id="ARBA00011971"/>
    </source>
</evidence>
<dbReference type="NCBIfam" id="TIGR01367">
    <property type="entry name" value="pyrE_Therm"/>
    <property type="match status" value="1"/>
</dbReference>
<protein>
    <recommendedName>
        <fullName evidence="2 7">Orotate phosphoribosyltransferase</fullName>
        <shortName evidence="7">OPRT</shortName>
        <shortName evidence="7">OPRTase</shortName>
        <ecNumber evidence="2 7">2.4.2.10</ecNumber>
    </recommendedName>
</protein>
<reference evidence="9 10" key="1">
    <citation type="submission" date="2018-10" db="EMBL/GenBank/DDBJ databases">
        <title>Genomic Encyclopedia of Type Strains, Phase IV (KMG-IV): sequencing the most valuable type-strain genomes for metagenomic binning, comparative biology and taxonomic classification.</title>
        <authorList>
            <person name="Goeker M."/>
        </authorList>
    </citation>
    <scope>NUCLEOTIDE SEQUENCE [LARGE SCALE GENOMIC DNA]</scope>
    <source>
        <strain evidence="9 10">DSM 15521</strain>
    </source>
</reference>
<comment type="similarity">
    <text evidence="7">Belongs to the purine/pyrimidine phosphoribosyltransferase family. PyrE subfamily.</text>
</comment>
<dbReference type="EMBL" id="RBIE01000003">
    <property type="protein sequence ID" value="RKQ60586.1"/>
    <property type="molecule type" value="Genomic_DNA"/>
</dbReference>
<evidence type="ECO:0000313" key="10">
    <source>
        <dbReference type="Proteomes" id="UP000280881"/>
    </source>
</evidence>
<feature type="binding site" evidence="7">
    <location>
        <position position="94"/>
    </location>
    <ligand>
        <name>5-phospho-alpha-D-ribose 1-diphosphate</name>
        <dbReference type="ChEBI" id="CHEBI:58017"/>
        <note>ligand shared between dimeric partners</note>
    </ligand>
</feature>
<name>A0A420W608_9BACT</name>
<feature type="binding site" description="in other chain" evidence="7">
    <location>
        <begin position="117"/>
        <end position="125"/>
    </location>
    <ligand>
        <name>5-phospho-alpha-D-ribose 1-diphosphate</name>
        <dbReference type="ChEBI" id="CHEBI:58017"/>
        <note>ligand shared between dimeric partners</note>
    </ligand>
</feature>
<dbReference type="Gene3D" id="3.40.50.2020">
    <property type="match status" value="1"/>
</dbReference>
<dbReference type="EC" id="2.4.2.10" evidence="2 7"/>
<evidence type="ECO:0000313" key="9">
    <source>
        <dbReference type="EMBL" id="RKQ60586.1"/>
    </source>
</evidence>
<keyword evidence="6 7" id="KW-0665">Pyrimidine biosynthesis</keyword>
<feature type="binding site" evidence="7">
    <location>
        <position position="121"/>
    </location>
    <ligand>
        <name>orotate</name>
        <dbReference type="ChEBI" id="CHEBI:30839"/>
    </ligand>
</feature>
<comment type="function">
    <text evidence="7">Catalyzes the transfer of a ribosyl phosphate group from 5-phosphoribose 1-diphosphate to orotate, leading to the formation of orotidine monophosphate (OMP).</text>
</comment>
<proteinExistence type="inferred from homology"/>
<dbReference type="PANTHER" id="PTHR19278">
    <property type="entry name" value="OROTATE PHOSPHORIBOSYLTRANSFERASE"/>
    <property type="match status" value="1"/>
</dbReference>
<gene>
    <name evidence="7" type="primary">pyrE</name>
    <name evidence="9" type="ORF">C7457_1408</name>
</gene>
<dbReference type="InterPro" id="IPR023031">
    <property type="entry name" value="OPRT"/>
</dbReference>
<comment type="subunit">
    <text evidence="7">Homodimer.</text>
</comment>
<keyword evidence="4 7" id="KW-0808">Transferase</keyword>
<dbReference type="AlphaFoldDB" id="A0A420W608"/>
<dbReference type="InterPro" id="IPR029057">
    <property type="entry name" value="PRTase-like"/>
</dbReference>
<dbReference type="UniPathway" id="UPA00070">
    <property type="reaction ID" value="UER00119"/>
</dbReference>
<evidence type="ECO:0000256" key="5">
    <source>
        <dbReference type="ARBA" id="ARBA00022842"/>
    </source>
</evidence>
<organism evidence="9 10">
    <name type="scientific">Thermovibrio guaymasensis</name>
    <dbReference type="NCBI Taxonomy" id="240167"/>
    <lineage>
        <taxon>Bacteria</taxon>
        <taxon>Pseudomonadati</taxon>
        <taxon>Aquificota</taxon>
        <taxon>Aquificia</taxon>
        <taxon>Desulfurobacteriales</taxon>
        <taxon>Desulfurobacteriaceae</taxon>
        <taxon>Thermovibrio</taxon>
    </lineage>
</organism>
<evidence type="ECO:0000259" key="8">
    <source>
        <dbReference type="Pfam" id="PF00156"/>
    </source>
</evidence>
<keyword evidence="5 7" id="KW-0460">Magnesium</keyword>
<dbReference type="RefSeq" id="WP_121171461.1">
    <property type="nucleotide sequence ID" value="NZ_RBIE01000003.1"/>
</dbReference>
<dbReference type="GO" id="GO:0044205">
    <property type="term" value="P:'de novo' UMP biosynthetic process"/>
    <property type="evidence" value="ECO:0007669"/>
    <property type="project" value="UniProtKB-UniRule"/>
</dbReference>
<dbReference type="SUPFAM" id="SSF53271">
    <property type="entry name" value="PRTase-like"/>
    <property type="match status" value="1"/>
</dbReference>
<comment type="catalytic activity">
    <reaction evidence="7">
        <text>orotidine 5'-phosphate + diphosphate = orotate + 5-phospho-alpha-D-ribose 1-diphosphate</text>
        <dbReference type="Rhea" id="RHEA:10380"/>
        <dbReference type="ChEBI" id="CHEBI:30839"/>
        <dbReference type="ChEBI" id="CHEBI:33019"/>
        <dbReference type="ChEBI" id="CHEBI:57538"/>
        <dbReference type="ChEBI" id="CHEBI:58017"/>
        <dbReference type="EC" id="2.4.2.10"/>
    </reaction>
</comment>
<comment type="caution">
    <text evidence="9">The sequence shown here is derived from an EMBL/GenBank/DDBJ whole genome shotgun (WGS) entry which is preliminary data.</text>
</comment>
<dbReference type="GO" id="GO:0004588">
    <property type="term" value="F:orotate phosphoribosyltransferase activity"/>
    <property type="evidence" value="ECO:0007669"/>
    <property type="project" value="UniProtKB-UniRule"/>
</dbReference>
<evidence type="ECO:0000256" key="3">
    <source>
        <dbReference type="ARBA" id="ARBA00022676"/>
    </source>
</evidence>
<dbReference type="CDD" id="cd06223">
    <property type="entry name" value="PRTases_typeI"/>
    <property type="match status" value="1"/>
</dbReference>
<dbReference type="GO" id="GO:0000287">
    <property type="term" value="F:magnesium ion binding"/>
    <property type="evidence" value="ECO:0007669"/>
    <property type="project" value="UniProtKB-UniRule"/>
</dbReference>
<dbReference type="GO" id="GO:0019856">
    <property type="term" value="P:pyrimidine nucleobase biosynthetic process"/>
    <property type="evidence" value="ECO:0007669"/>
    <property type="project" value="InterPro"/>
</dbReference>
<evidence type="ECO:0000256" key="7">
    <source>
        <dbReference type="HAMAP-Rule" id="MF_01208"/>
    </source>
</evidence>
<evidence type="ECO:0000256" key="6">
    <source>
        <dbReference type="ARBA" id="ARBA00022975"/>
    </source>
</evidence>
<dbReference type="Proteomes" id="UP000280881">
    <property type="component" value="Unassembled WGS sequence"/>
</dbReference>
<comment type="caution">
    <text evidence="7">Lacks conserved residue(s) required for the propagation of feature annotation.</text>
</comment>
<comment type="pathway">
    <text evidence="1 7">Pyrimidine metabolism; UMP biosynthesis via de novo pathway; UMP from orotate: step 1/2.</text>
</comment>
<evidence type="ECO:0000256" key="1">
    <source>
        <dbReference type="ARBA" id="ARBA00004889"/>
    </source>
</evidence>
<feature type="binding site" evidence="7">
    <location>
        <position position="149"/>
    </location>
    <ligand>
        <name>orotate</name>
        <dbReference type="ChEBI" id="CHEBI:30839"/>
    </ligand>
</feature>
<feature type="domain" description="Phosphoribosyltransferase" evidence="8">
    <location>
        <begin position="47"/>
        <end position="153"/>
    </location>
</feature>
<dbReference type="Pfam" id="PF00156">
    <property type="entry name" value="Pribosyltran"/>
    <property type="match status" value="1"/>
</dbReference>
<dbReference type="HAMAP" id="MF_01208">
    <property type="entry name" value="PyrE"/>
    <property type="match status" value="1"/>
</dbReference>
<dbReference type="OrthoDB" id="9783570at2"/>
<dbReference type="PANTHER" id="PTHR19278:SF9">
    <property type="entry name" value="URIDINE 5'-MONOPHOSPHATE SYNTHASE"/>
    <property type="match status" value="1"/>
</dbReference>
<keyword evidence="10" id="KW-1185">Reference proteome</keyword>
<comment type="cofactor">
    <cofactor evidence="7">
        <name>Mg(2+)</name>
        <dbReference type="ChEBI" id="CHEBI:18420"/>
    </cofactor>
</comment>
<evidence type="ECO:0000256" key="4">
    <source>
        <dbReference type="ARBA" id="ARBA00022679"/>
    </source>
</evidence>
<dbReference type="InterPro" id="IPR000836">
    <property type="entry name" value="PRTase_dom"/>
</dbReference>